<feature type="non-terminal residue" evidence="1">
    <location>
        <position position="240"/>
    </location>
</feature>
<gene>
    <name evidence="1" type="ORF">UFOVP636_52</name>
</gene>
<proteinExistence type="predicted"/>
<reference evidence="1" key="1">
    <citation type="submission" date="2020-04" db="EMBL/GenBank/DDBJ databases">
        <authorList>
            <person name="Chiriac C."/>
            <person name="Salcher M."/>
            <person name="Ghai R."/>
            <person name="Kavagutti S V."/>
        </authorList>
    </citation>
    <scope>NUCLEOTIDE SEQUENCE</scope>
</reference>
<name>A0A6J5NAB5_9CAUD</name>
<sequence length="240" mass="27122">MALTLEQQPYEITPANQKLMVIVSSTNTSQPDFRYIFKFGDYNIYVQPNPEGVGMLDLAPLFKHKLKHSPVMHSDTDTGYDTNAVYEINCRIYEGYNDGTGFAQHNSPVDIEPVGIFQASYQIKDGYRRNPNLDYAMNTTTSNLLSARTPSTHQWIGVPYYDADAVYIPTRIKDFGVMNYIADTSHITNEVIGFVFNIFDIVGNTEASFTLVPTALDYTIGFVPVCPQNLLSYYDFELIN</sequence>
<evidence type="ECO:0000313" key="1">
    <source>
        <dbReference type="EMBL" id="CAB4154030.1"/>
    </source>
</evidence>
<accession>A0A6J5NAB5</accession>
<dbReference type="EMBL" id="LR796597">
    <property type="protein sequence ID" value="CAB4154030.1"/>
    <property type="molecule type" value="Genomic_DNA"/>
</dbReference>
<organism evidence="1">
    <name type="scientific">uncultured Caudovirales phage</name>
    <dbReference type="NCBI Taxonomy" id="2100421"/>
    <lineage>
        <taxon>Viruses</taxon>
        <taxon>Duplodnaviria</taxon>
        <taxon>Heunggongvirae</taxon>
        <taxon>Uroviricota</taxon>
        <taxon>Caudoviricetes</taxon>
        <taxon>Peduoviridae</taxon>
        <taxon>Maltschvirus</taxon>
        <taxon>Maltschvirus maltsch</taxon>
    </lineage>
</organism>
<protein>
    <submittedName>
        <fullName evidence="1">Uncharacterized protein</fullName>
    </submittedName>
</protein>